<name>A0AAV1PR28_SCOSC</name>
<gene>
    <name evidence="2" type="ORF">FSCOSCO3_A005918</name>
</gene>
<evidence type="ECO:0000313" key="2">
    <source>
        <dbReference type="EMBL" id="CAK6974337.1"/>
    </source>
</evidence>
<accession>A0AAV1PR28</accession>
<dbReference type="Proteomes" id="UP001314229">
    <property type="component" value="Unassembled WGS sequence"/>
</dbReference>
<protein>
    <submittedName>
        <fullName evidence="2">Uncharacterized protein</fullName>
    </submittedName>
</protein>
<evidence type="ECO:0000313" key="3">
    <source>
        <dbReference type="Proteomes" id="UP001314229"/>
    </source>
</evidence>
<keyword evidence="3" id="KW-1185">Reference proteome</keyword>
<reference evidence="2 3" key="1">
    <citation type="submission" date="2024-01" db="EMBL/GenBank/DDBJ databases">
        <authorList>
            <person name="Alioto T."/>
            <person name="Alioto T."/>
            <person name="Gomez Garrido J."/>
        </authorList>
    </citation>
    <scope>NUCLEOTIDE SEQUENCE [LARGE SCALE GENOMIC DNA]</scope>
</reference>
<evidence type="ECO:0000256" key="1">
    <source>
        <dbReference type="SAM" id="MobiDB-lite"/>
    </source>
</evidence>
<organism evidence="2 3">
    <name type="scientific">Scomber scombrus</name>
    <name type="common">Atlantic mackerel</name>
    <name type="synonym">Scomber vernalis</name>
    <dbReference type="NCBI Taxonomy" id="13677"/>
    <lineage>
        <taxon>Eukaryota</taxon>
        <taxon>Metazoa</taxon>
        <taxon>Chordata</taxon>
        <taxon>Craniata</taxon>
        <taxon>Vertebrata</taxon>
        <taxon>Euteleostomi</taxon>
        <taxon>Actinopterygii</taxon>
        <taxon>Neopterygii</taxon>
        <taxon>Teleostei</taxon>
        <taxon>Neoteleostei</taxon>
        <taxon>Acanthomorphata</taxon>
        <taxon>Pelagiaria</taxon>
        <taxon>Scombriformes</taxon>
        <taxon>Scombridae</taxon>
        <taxon>Scomber</taxon>
    </lineage>
</organism>
<dbReference type="AlphaFoldDB" id="A0AAV1PR28"/>
<feature type="compositionally biased region" description="Low complexity" evidence="1">
    <location>
        <begin position="23"/>
        <end position="33"/>
    </location>
</feature>
<proteinExistence type="predicted"/>
<sequence>HHPYRPGGGRYDTEQRLSRKRPPAAAGAALHPPVSSVTPGRPSFPPYSAGRQAPQKGPKVGRSGYGWANPSFEAPKKQSRRS</sequence>
<dbReference type="EMBL" id="CAWUFR010000255">
    <property type="protein sequence ID" value="CAK6974337.1"/>
    <property type="molecule type" value="Genomic_DNA"/>
</dbReference>
<feature type="compositionally biased region" description="Gly residues" evidence="1">
    <location>
        <begin position="1"/>
        <end position="10"/>
    </location>
</feature>
<feature type="non-terminal residue" evidence="2">
    <location>
        <position position="1"/>
    </location>
</feature>
<comment type="caution">
    <text evidence="2">The sequence shown here is derived from an EMBL/GenBank/DDBJ whole genome shotgun (WGS) entry which is preliminary data.</text>
</comment>
<feature type="region of interest" description="Disordered" evidence="1">
    <location>
        <begin position="1"/>
        <end position="82"/>
    </location>
</feature>